<dbReference type="Proteomes" id="UP001218188">
    <property type="component" value="Unassembled WGS sequence"/>
</dbReference>
<proteinExistence type="predicted"/>
<reference evidence="1" key="1">
    <citation type="submission" date="2023-03" db="EMBL/GenBank/DDBJ databases">
        <title>Massive genome expansion in bonnet fungi (Mycena s.s.) driven by repeated elements and novel gene families across ecological guilds.</title>
        <authorList>
            <consortium name="Lawrence Berkeley National Laboratory"/>
            <person name="Harder C.B."/>
            <person name="Miyauchi S."/>
            <person name="Viragh M."/>
            <person name="Kuo A."/>
            <person name="Thoen E."/>
            <person name="Andreopoulos B."/>
            <person name="Lu D."/>
            <person name="Skrede I."/>
            <person name="Drula E."/>
            <person name="Henrissat B."/>
            <person name="Morin E."/>
            <person name="Kohler A."/>
            <person name="Barry K."/>
            <person name="LaButti K."/>
            <person name="Morin E."/>
            <person name="Salamov A."/>
            <person name="Lipzen A."/>
            <person name="Mereny Z."/>
            <person name="Hegedus B."/>
            <person name="Baldrian P."/>
            <person name="Stursova M."/>
            <person name="Weitz H."/>
            <person name="Taylor A."/>
            <person name="Grigoriev I.V."/>
            <person name="Nagy L.G."/>
            <person name="Martin F."/>
            <person name="Kauserud H."/>
        </authorList>
    </citation>
    <scope>NUCLEOTIDE SEQUENCE</scope>
    <source>
        <strain evidence="1">CBHHK200</strain>
    </source>
</reference>
<evidence type="ECO:0000313" key="2">
    <source>
        <dbReference type="Proteomes" id="UP001218188"/>
    </source>
</evidence>
<keyword evidence="2" id="KW-1185">Reference proteome</keyword>
<dbReference type="EMBL" id="JARJCM010000204">
    <property type="protein sequence ID" value="KAJ7022701.1"/>
    <property type="molecule type" value="Genomic_DNA"/>
</dbReference>
<gene>
    <name evidence="1" type="ORF">C8F04DRAFT_922329</name>
</gene>
<dbReference type="AlphaFoldDB" id="A0AAD6WTA4"/>
<organism evidence="1 2">
    <name type="scientific">Mycena alexandri</name>
    <dbReference type="NCBI Taxonomy" id="1745969"/>
    <lineage>
        <taxon>Eukaryota</taxon>
        <taxon>Fungi</taxon>
        <taxon>Dikarya</taxon>
        <taxon>Basidiomycota</taxon>
        <taxon>Agaricomycotina</taxon>
        <taxon>Agaricomycetes</taxon>
        <taxon>Agaricomycetidae</taxon>
        <taxon>Agaricales</taxon>
        <taxon>Marasmiineae</taxon>
        <taxon>Mycenaceae</taxon>
        <taxon>Mycena</taxon>
    </lineage>
</organism>
<feature type="non-terminal residue" evidence="1">
    <location>
        <position position="162"/>
    </location>
</feature>
<feature type="non-terminal residue" evidence="1">
    <location>
        <position position="1"/>
    </location>
</feature>
<protein>
    <submittedName>
        <fullName evidence="1">Uncharacterized protein</fullName>
    </submittedName>
</protein>
<comment type="caution">
    <text evidence="1">The sequence shown here is derived from an EMBL/GenBank/DDBJ whole genome shotgun (WGS) entry which is preliminary data.</text>
</comment>
<accession>A0AAD6WTA4</accession>
<name>A0AAD6WTA4_9AGAR</name>
<evidence type="ECO:0000313" key="1">
    <source>
        <dbReference type="EMBL" id="KAJ7022701.1"/>
    </source>
</evidence>
<sequence length="162" mass="17965">LDDIKISQAYIDLLKTATLDEENLDPHVLEHLRNPIQEVLSVDLEPDLLLSIENYISLSNASEEAYTQVRENIICRFPDCEMLSHHLVKEKIIELTGVVSIVHDMCINSCVAFTGPRANADACTECGASRWDPQRLADSGGATKVARQTFHTIPLGPQLQAL</sequence>